<keyword evidence="2" id="KW-1185">Reference proteome</keyword>
<evidence type="ECO:0000313" key="1">
    <source>
        <dbReference type="EMBL" id="TDP86521.1"/>
    </source>
</evidence>
<dbReference type="Pfam" id="PF06821">
    <property type="entry name" value="Ser_hydrolase"/>
    <property type="match status" value="1"/>
</dbReference>
<dbReference type="InterPro" id="IPR029058">
    <property type="entry name" value="AB_hydrolase_fold"/>
</dbReference>
<accession>A0A4R6RIV3</accession>
<reference evidence="1 2" key="1">
    <citation type="submission" date="2019-03" db="EMBL/GenBank/DDBJ databases">
        <title>Genomic Encyclopedia of Type Strains, Phase IV (KMG-IV): sequencing the most valuable type-strain genomes for metagenomic binning, comparative biology and taxonomic classification.</title>
        <authorList>
            <person name="Goeker M."/>
        </authorList>
    </citation>
    <scope>NUCLEOTIDE SEQUENCE [LARGE SCALE GENOMIC DNA]</scope>
    <source>
        <strain evidence="1 2">DSM 102969</strain>
    </source>
</reference>
<dbReference type="RefSeq" id="WP_126537069.1">
    <property type="nucleotide sequence ID" value="NZ_BSPM01000008.1"/>
</dbReference>
<gene>
    <name evidence="1" type="ORF">EDD54_0398</name>
</gene>
<protein>
    <recommendedName>
        <fullName evidence="3">Alpha/beta hydrolase</fullName>
    </recommendedName>
</protein>
<name>A0A4R6RIV3_9HYPH</name>
<proteinExistence type="predicted"/>
<organism evidence="1 2">
    <name type="scientific">Oharaeibacter diazotrophicus</name>
    <dbReference type="NCBI Taxonomy" id="1920512"/>
    <lineage>
        <taxon>Bacteria</taxon>
        <taxon>Pseudomonadati</taxon>
        <taxon>Pseudomonadota</taxon>
        <taxon>Alphaproteobacteria</taxon>
        <taxon>Hyphomicrobiales</taxon>
        <taxon>Pleomorphomonadaceae</taxon>
        <taxon>Oharaeibacter</taxon>
    </lineage>
</organism>
<evidence type="ECO:0000313" key="2">
    <source>
        <dbReference type="Proteomes" id="UP000294547"/>
    </source>
</evidence>
<evidence type="ECO:0008006" key="3">
    <source>
        <dbReference type="Google" id="ProtNLM"/>
    </source>
</evidence>
<dbReference type="GO" id="GO:0016787">
    <property type="term" value="F:hydrolase activity"/>
    <property type="evidence" value="ECO:0007669"/>
    <property type="project" value="InterPro"/>
</dbReference>
<dbReference type="SUPFAM" id="SSF53474">
    <property type="entry name" value="alpha/beta-Hydrolases"/>
    <property type="match status" value="1"/>
</dbReference>
<dbReference type="OrthoDB" id="9804993at2"/>
<dbReference type="AlphaFoldDB" id="A0A4R6RIV3"/>
<sequence>MKSGDCDILIVPGLGDSGPNHWQTRWESRLSTARRVVQDDWDAPDRERWASRIADAVAAAHRPVVLVAHSLGCVAVAHAAAAFPPLRVKGAFLVAPADTERDDMPATVSRSFAAVPREPLPFPSMLVASRNDPFCDFARADDIAAAWGSLLVDAGEAGHINAASGHGPWPEGLTRFVTLLARL</sequence>
<dbReference type="EMBL" id="SNXY01000006">
    <property type="protein sequence ID" value="TDP86521.1"/>
    <property type="molecule type" value="Genomic_DNA"/>
</dbReference>
<dbReference type="Proteomes" id="UP000294547">
    <property type="component" value="Unassembled WGS sequence"/>
</dbReference>
<dbReference type="InterPro" id="IPR010662">
    <property type="entry name" value="RBBP9/YdeN"/>
</dbReference>
<comment type="caution">
    <text evidence="1">The sequence shown here is derived from an EMBL/GenBank/DDBJ whole genome shotgun (WGS) entry which is preliminary data.</text>
</comment>
<dbReference type="Gene3D" id="3.40.50.1820">
    <property type="entry name" value="alpha/beta hydrolase"/>
    <property type="match status" value="1"/>
</dbReference>